<evidence type="ECO:0000256" key="4">
    <source>
        <dbReference type="ARBA" id="ARBA00023002"/>
    </source>
</evidence>
<keyword evidence="2" id="KW-0285">Flavoprotein</keyword>
<dbReference type="InterPro" id="IPR007867">
    <property type="entry name" value="GMC_OxRtase_C"/>
</dbReference>
<evidence type="ECO:0000259" key="6">
    <source>
        <dbReference type="Pfam" id="PF05199"/>
    </source>
</evidence>
<evidence type="ECO:0000313" key="7">
    <source>
        <dbReference type="EMBL" id="CDZ99210.1"/>
    </source>
</evidence>
<evidence type="ECO:0000313" key="8">
    <source>
        <dbReference type="Proteomes" id="UP000044136"/>
    </source>
</evidence>
<gene>
    <name evidence="7" type="ORF">BN1048_00336</name>
</gene>
<dbReference type="OrthoDB" id="9787779at2"/>
<feature type="domain" description="Glucose-methanol-choline oxidoreductase N-terminal" evidence="5">
    <location>
        <begin position="222"/>
        <end position="338"/>
    </location>
</feature>
<organism evidence="7 8">
    <name type="scientific">Jeotgalicoccus saudimassiliensis</name>
    <dbReference type="NCBI Taxonomy" id="1461582"/>
    <lineage>
        <taxon>Bacteria</taxon>
        <taxon>Bacillati</taxon>
        <taxon>Bacillota</taxon>
        <taxon>Bacilli</taxon>
        <taxon>Bacillales</taxon>
        <taxon>Staphylococcaceae</taxon>
        <taxon>Jeotgalicoccus</taxon>
    </lineage>
</organism>
<dbReference type="PANTHER" id="PTHR46056:SF12">
    <property type="entry name" value="LONG-CHAIN-ALCOHOL OXIDASE"/>
    <property type="match status" value="1"/>
</dbReference>
<dbReference type="GO" id="GO:0016614">
    <property type="term" value="F:oxidoreductase activity, acting on CH-OH group of donors"/>
    <property type="evidence" value="ECO:0007669"/>
    <property type="project" value="InterPro"/>
</dbReference>
<keyword evidence="8" id="KW-1185">Reference proteome</keyword>
<dbReference type="InterPro" id="IPR036188">
    <property type="entry name" value="FAD/NAD-bd_sf"/>
</dbReference>
<evidence type="ECO:0000256" key="3">
    <source>
        <dbReference type="ARBA" id="ARBA00022827"/>
    </source>
</evidence>
<dbReference type="Pfam" id="PF00732">
    <property type="entry name" value="GMC_oxred_N"/>
    <property type="match status" value="1"/>
</dbReference>
<dbReference type="SUPFAM" id="SSF54373">
    <property type="entry name" value="FAD-linked reductases, C-terminal domain"/>
    <property type="match status" value="1"/>
</dbReference>
<evidence type="ECO:0000256" key="2">
    <source>
        <dbReference type="ARBA" id="ARBA00022630"/>
    </source>
</evidence>
<dbReference type="AlphaFoldDB" id="A0A078LZ12"/>
<dbReference type="STRING" id="1461582.BN1048_00336"/>
<dbReference type="EMBL" id="CCSE01000001">
    <property type="protein sequence ID" value="CDZ99210.1"/>
    <property type="molecule type" value="Genomic_DNA"/>
</dbReference>
<comment type="similarity">
    <text evidence="1">Belongs to the GMC oxidoreductase family.</text>
</comment>
<dbReference type="HOGENOM" id="CLU_008878_2_0_9"/>
<dbReference type="eggNOG" id="COG2303">
    <property type="taxonomic scope" value="Bacteria"/>
</dbReference>
<dbReference type="Proteomes" id="UP000044136">
    <property type="component" value="Unassembled WGS sequence"/>
</dbReference>
<dbReference type="GO" id="GO:0050660">
    <property type="term" value="F:flavin adenine dinucleotide binding"/>
    <property type="evidence" value="ECO:0007669"/>
    <property type="project" value="InterPro"/>
</dbReference>
<protein>
    <submittedName>
        <fullName evidence="7">Gluconate 2-dehydrogenase flavoprotein</fullName>
    </submittedName>
</protein>
<keyword evidence="4" id="KW-0560">Oxidoreductase</keyword>
<feature type="domain" description="Glucose-methanol-choline oxidoreductase C-terminal" evidence="6">
    <location>
        <begin position="436"/>
        <end position="560"/>
    </location>
</feature>
<dbReference type="Pfam" id="PF05199">
    <property type="entry name" value="GMC_oxred_C"/>
    <property type="match status" value="1"/>
</dbReference>
<dbReference type="SUPFAM" id="SSF51905">
    <property type="entry name" value="FAD/NAD(P)-binding domain"/>
    <property type="match status" value="1"/>
</dbReference>
<dbReference type="Gene3D" id="3.50.50.60">
    <property type="entry name" value="FAD/NAD(P)-binding domain"/>
    <property type="match status" value="2"/>
</dbReference>
<accession>A0A078LZ12</accession>
<reference evidence="7 8" key="1">
    <citation type="submission" date="2014-07" db="EMBL/GenBank/DDBJ databases">
        <authorList>
            <person name="Urmite Genomes Urmite Genomes"/>
        </authorList>
    </citation>
    <scope>NUCLEOTIDE SEQUENCE [LARGE SCALE GENOMIC DNA]</scope>
    <source>
        <strain evidence="7 8">13MG44_air</strain>
    </source>
</reference>
<dbReference type="InterPro" id="IPR000172">
    <property type="entry name" value="GMC_OxRdtase_N"/>
</dbReference>
<name>A0A078LZ12_9STAP</name>
<proteinExistence type="inferred from homology"/>
<evidence type="ECO:0000259" key="5">
    <source>
        <dbReference type="Pfam" id="PF00732"/>
    </source>
</evidence>
<sequence>MVTTLDKVDVVTVGVGWTGGIIAAEAGKAGLKVVGLERGKNYDTSDYQHVHDELKYSIRYELMQDVSKDTLTFRNEPDQTALPMRQLGSFLMGDGLGGAGKHWNGMVNRFLPYDFEIASMTEEKYGEDKLMKDDGYTWQDWGITYDELEPYYTKIEKTMGISGEDKGTNPFWGERSEDFPTPPLLKTPILRLFEEGAKSLGLHPFMMPSANLSEKYENPDGQTINQCQYCAFCERFACEYDAKATPDVTVIRTAEKTDNFTLRLHSNVTEIITDEDDDSKVTGVKFVDTITGEEFIQPADIVALTSYVFNNYKLLAVSDIGEQYDPETEEGTLGRNYTYQLHSGATGFFEEKKFNTFMGAGALGMCLDDYNGDNFDHEDLDFIHGGLIDQLQMGARPILNNTVKDGTPSWGEQFKEESIKYYTQSLSIGGMAGTSPHRNNYLDLSDEYDDVYGNPLVEMTFNFHEQDLARFEFLNDRCEEIMTAMGADTVSVKETPSDYDIVPYQFTHNAGGTIMGADPETSVVNNWLQHWDRDNLFAVSAGSYAHMSGYNATLTVGALAYRCAEGIIEYSKSPKRLES</sequence>
<dbReference type="RefSeq" id="WP_035807751.1">
    <property type="nucleotide sequence ID" value="NZ_CCSE01000001.1"/>
</dbReference>
<dbReference type="PANTHER" id="PTHR46056">
    <property type="entry name" value="LONG-CHAIN-ALCOHOL OXIDASE"/>
    <property type="match status" value="1"/>
</dbReference>
<keyword evidence="3" id="KW-0274">FAD</keyword>
<evidence type="ECO:0000256" key="1">
    <source>
        <dbReference type="ARBA" id="ARBA00010790"/>
    </source>
</evidence>